<dbReference type="InterPro" id="IPR009646">
    <property type="entry name" value="Root_cap"/>
</dbReference>
<dbReference type="Proteomes" id="UP001605036">
    <property type="component" value="Unassembled WGS sequence"/>
</dbReference>
<dbReference type="PANTHER" id="PTHR31656">
    <property type="entry name" value="ROOT CAP DOMAIN-CONTAINING PROTEIN"/>
    <property type="match status" value="1"/>
</dbReference>
<dbReference type="EMBL" id="JBHFFA010000060">
    <property type="protein sequence ID" value="KAL2603110.1"/>
    <property type="molecule type" value="Genomic_DNA"/>
</dbReference>
<organism evidence="1 3">
    <name type="scientific">Riccia fluitans</name>
    <dbReference type="NCBI Taxonomy" id="41844"/>
    <lineage>
        <taxon>Eukaryota</taxon>
        <taxon>Viridiplantae</taxon>
        <taxon>Streptophyta</taxon>
        <taxon>Embryophyta</taxon>
        <taxon>Marchantiophyta</taxon>
        <taxon>Marchantiopsida</taxon>
        <taxon>Marchantiidae</taxon>
        <taxon>Marchantiales</taxon>
        <taxon>Ricciaceae</taxon>
        <taxon>Riccia</taxon>
    </lineage>
</organism>
<gene>
    <name evidence="1" type="ORF">R1flu_022429</name>
    <name evidence="2" type="ORF">R1flu_022435</name>
</gene>
<reference evidence="1 3" key="1">
    <citation type="submission" date="2024-09" db="EMBL/GenBank/DDBJ databases">
        <title>Chromosome-scale assembly of Riccia fluitans.</title>
        <authorList>
            <person name="Paukszto L."/>
            <person name="Sawicki J."/>
            <person name="Karawczyk K."/>
            <person name="Piernik-Szablinska J."/>
            <person name="Szczecinska M."/>
            <person name="Mazdziarz M."/>
        </authorList>
    </citation>
    <scope>NUCLEOTIDE SEQUENCE [LARGE SCALE GENOMIC DNA]</scope>
    <source>
        <strain evidence="1">Rf_01</strain>
        <tissue evidence="1">Aerial parts of the thallus</tissue>
    </source>
</reference>
<sequence length="334" mass="37309">MKEAKTHCRRCYSRRPEYKSVPTVCSFPCKSDAPPAEQINSASVDLGGILDRNCCTARCKKRNSEPDCNERGAVCYDPRFVGGDGVMFYYHGRKDETYCIVSDEKFHINAHFIGKRPAGAAHDYTWVQSLGVLFSSHTLSVGARQVANWDDSQDHLDIKFDGRDIYLPQIDGALWASSAADVVVERTSTFNNAHIVIENLVEVTVSAVPVTEQEFENLTLGFIDQEDCFAHLNLQFHFLELSNSTDGVLGQTYQPGYKTPVQSNSSMPIMSEEEKYLSSSLLKAECKVSQFRPPSRSVKPNTENVNLVESDADPFELHGARCPRHGVGILNCRR</sequence>
<protein>
    <recommendedName>
        <fullName evidence="4">Root cap</fullName>
    </recommendedName>
</protein>
<dbReference type="Pfam" id="PF06830">
    <property type="entry name" value="Root_cap"/>
    <property type="match status" value="1"/>
</dbReference>
<dbReference type="EMBL" id="JBHFFA010000060">
    <property type="protein sequence ID" value="KAL2603116.1"/>
    <property type="molecule type" value="Genomic_DNA"/>
</dbReference>
<evidence type="ECO:0000313" key="1">
    <source>
        <dbReference type="EMBL" id="KAL2603110.1"/>
    </source>
</evidence>
<name>A0ABD1XE42_9MARC</name>
<evidence type="ECO:0000313" key="3">
    <source>
        <dbReference type="Proteomes" id="UP001605036"/>
    </source>
</evidence>
<keyword evidence="3" id="KW-1185">Reference proteome</keyword>
<evidence type="ECO:0000313" key="2">
    <source>
        <dbReference type="EMBL" id="KAL2603116.1"/>
    </source>
</evidence>
<proteinExistence type="predicted"/>
<evidence type="ECO:0008006" key="4">
    <source>
        <dbReference type="Google" id="ProtNLM"/>
    </source>
</evidence>
<accession>A0ABD1XE42</accession>
<comment type="caution">
    <text evidence="1">The sequence shown here is derived from an EMBL/GenBank/DDBJ whole genome shotgun (WGS) entry which is preliminary data.</text>
</comment>
<dbReference type="AlphaFoldDB" id="A0ABD1XE42"/>